<reference evidence="4" key="1">
    <citation type="journal article" date="2014" name="Front. Microbiol.">
        <title>High frequency of phylogenetically diverse reductive dehalogenase-homologous genes in deep subseafloor sedimentary metagenomes.</title>
        <authorList>
            <person name="Kawai M."/>
            <person name="Futagami T."/>
            <person name="Toyoda A."/>
            <person name="Takaki Y."/>
            <person name="Nishi S."/>
            <person name="Hori S."/>
            <person name="Arai W."/>
            <person name="Tsubouchi T."/>
            <person name="Morono Y."/>
            <person name="Uchiyama I."/>
            <person name="Ito T."/>
            <person name="Fujiyama A."/>
            <person name="Inagaki F."/>
            <person name="Takami H."/>
        </authorList>
    </citation>
    <scope>NUCLEOTIDE SEQUENCE</scope>
    <source>
        <strain evidence="4">Expedition CK06-06</strain>
    </source>
</reference>
<dbReference type="EMBL" id="BARS01009859">
    <property type="protein sequence ID" value="GAF80586.1"/>
    <property type="molecule type" value="Genomic_DNA"/>
</dbReference>
<protein>
    <recommendedName>
        <fullName evidence="5">Chorismate-utilising enzyme C-terminal domain-containing protein</fullName>
    </recommendedName>
</protein>
<dbReference type="AlphaFoldDB" id="X0SZN9"/>
<evidence type="ECO:0008006" key="5">
    <source>
        <dbReference type="Google" id="ProtNLM"/>
    </source>
</evidence>
<dbReference type="InterPro" id="IPR006805">
    <property type="entry name" value="Anth_synth_I_N"/>
</dbReference>
<proteinExistence type="predicted"/>
<organism evidence="4">
    <name type="scientific">marine sediment metagenome</name>
    <dbReference type="NCBI Taxonomy" id="412755"/>
    <lineage>
        <taxon>unclassified sequences</taxon>
        <taxon>metagenomes</taxon>
        <taxon>ecological metagenomes</taxon>
    </lineage>
</organism>
<feature type="region of interest" description="Disordered" evidence="1">
    <location>
        <begin position="265"/>
        <end position="285"/>
    </location>
</feature>
<gene>
    <name evidence="4" type="ORF">S01H1_18441</name>
</gene>
<feature type="domain" description="Anthranilate synthase component I N-terminal" evidence="3">
    <location>
        <begin position="2"/>
        <end position="111"/>
    </location>
</feature>
<feature type="non-terminal residue" evidence="4">
    <location>
        <position position="1"/>
    </location>
</feature>
<dbReference type="PANTHER" id="PTHR11236">
    <property type="entry name" value="AMINOBENZOATE/ANTHRANILATE SYNTHASE"/>
    <property type="match status" value="1"/>
</dbReference>
<dbReference type="Pfam" id="PF00425">
    <property type="entry name" value="Chorismate_bind"/>
    <property type="match status" value="1"/>
</dbReference>
<evidence type="ECO:0000259" key="2">
    <source>
        <dbReference type="Pfam" id="PF00425"/>
    </source>
</evidence>
<dbReference type="GO" id="GO:0046820">
    <property type="term" value="F:4-amino-4-deoxychorismate synthase activity"/>
    <property type="evidence" value="ECO:0007669"/>
    <property type="project" value="TreeGrafter"/>
</dbReference>
<sequence>PHCLFLDSAMADPRLGRYSFIAADPFEFVEMSAQDRGGLEILERRLARFEQNSMPELPPFQGGAAGMFGYDLGRQLEVLPTPAHDEFKVPALAVGLYDTVVAFDHLEDQAWIISQGFPELDLDRRRQRAEERLHDVRLRLSKPAKASAPSAATTKNHLAKHELCPQHSVTALDGLTSNFSREQYLRAVERAIAYIYEGDIFQVNLAQRLVFPAACDSVTLYQRLRRCNPAPFAAFFDLGSFQIASASPERFLCVQNRLVESRPIKGTRPRSEDANADRAVREGLRQSEKDRAENVMIVDLLRNDLSRVCRADSVAVAELCQLETYECV</sequence>
<feature type="domain" description="Chorismate-utilising enzyme C-terminal" evidence="2">
    <location>
        <begin position="181"/>
        <end position="326"/>
    </location>
</feature>
<evidence type="ECO:0000256" key="1">
    <source>
        <dbReference type="SAM" id="MobiDB-lite"/>
    </source>
</evidence>
<comment type="caution">
    <text evidence="4">The sequence shown here is derived from an EMBL/GenBank/DDBJ whole genome shotgun (WGS) entry which is preliminary data.</text>
</comment>
<dbReference type="Gene3D" id="3.60.120.10">
    <property type="entry name" value="Anthranilate synthase"/>
    <property type="match status" value="1"/>
</dbReference>
<dbReference type="Pfam" id="PF04715">
    <property type="entry name" value="Anth_synt_I_N"/>
    <property type="match status" value="1"/>
</dbReference>
<dbReference type="InterPro" id="IPR005801">
    <property type="entry name" value="ADC_synthase"/>
</dbReference>
<dbReference type="SUPFAM" id="SSF56322">
    <property type="entry name" value="ADC synthase"/>
    <property type="match status" value="1"/>
</dbReference>
<dbReference type="PRINTS" id="PR00095">
    <property type="entry name" value="ANTSNTHASEI"/>
</dbReference>
<dbReference type="InterPro" id="IPR019999">
    <property type="entry name" value="Anth_synth_I-like"/>
</dbReference>
<accession>X0SZN9</accession>
<dbReference type="GO" id="GO:0000162">
    <property type="term" value="P:L-tryptophan biosynthetic process"/>
    <property type="evidence" value="ECO:0007669"/>
    <property type="project" value="TreeGrafter"/>
</dbReference>
<evidence type="ECO:0000259" key="3">
    <source>
        <dbReference type="Pfam" id="PF04715"/>
    </source>
</evidence>
<dbReference type="PANTHER" id="PTHR11236:SF50">
    <property type="entry name" value="AMINODEOXYCHORISMATE SYNTHASE COMPONENT 1"/>
    <property type="match status" value="1"/>
</dbReference>
<feature type="non-terminal residue" evidence="4">
    <location>
        <position position="328"/>
    </location>
</feature>
<dbReference type="InterPro" id="IPR015890">
    <property type="entry name" value="Chorismate_C"/>
</dbReference>
<name>X0SZN9_9ZZZZ</name>
<evidence type="ECO:0000313" key="4">
    <source>
        <dbReference type="EMBL" id="GAF80586.1"/>
    </source>
</evidence>